<organism evidence="5 6">
    <name type="scientific">Lobosporangium transversale</name>
    <dbReference type="NCBI Taxonomy" id="64571"/>
    <lineage>
        <taxon>Eukaryota</taxon>
        <taxon>Fungi</taxon>
        <taxon>Fungi incertae sedis</taxon>
        <taxon>Mucoromycota</taxon>
        <taxon>Mortierellomycotina</taxon>
        <taxon>Mortierellomycetes</taxon>
        <taxon>Mortierellales</taxon>
        <taxon>Mortierellaceae</taxon>
        <taxon>Lobosporangium</taxon>
    </lineage>
</organism>
<proteinExistence type="inferred from homology"/>
<gene>
    <name evidence="5" type="ORF">BCR41DRAFT_364614</name>
</gene>
<dbReference type="STRING" id="64571.A0A1Y2G7Y1"/>
<dbReference type="PANTHER" id="PTHR46825:SF15">
    <property type="entry name" value="BETA-LACTAMASE-RELATED DOMAIN-CONTAINING PROTEIN"/>
    <property type="match status" value="1"/>
</dbReference>
<evidence type="ECO:0000259" key="4">
    <source>
        <dbReference type="Pfam" id="PF11954"/>
    </source>
</evidence>
<dbReference type="Proteomes" id="UP000193648">
    <property type="component" value="Unassembled WGS sequence"/>
</dbReference>
<evidence type="ECO:0000313" key="6">
    <source>
        <dbReference type="Proteomes" id="UP000193648"/>
    </source>
</evidence>
<protein>
    <submittedName>
        <fullName evidence="5">Beta-lactamase/transpeptidase-like protein</fullName>
    </submittedName>
</protein>
<evidence type="ECO:0000256" key="2">
    <source>
        <dbReference type="SAM" id="SignalP"/>
    </source>
</evidence>
<accession>A0A1Y2G7Y1</accession>
<feature type="signal peptide" evidence="2">
    <location>
        <begin position="1"/>
        <end position="30"/>
    </location>
</feature>
<feature type="domain" description="Beta-lactamase-related" evidence="3">
    <location>
        <begin position="46"/>
        <end position="391"/>
    </location>
</feature>
<dbReference type="InterPro" id="IPR021860">
    <property type="entry name" value="Peptidase_S12_Pab87-rel_C"/>
</dbReference>
<dbReference type="OrthoDB" id="5946976at2759"/>
<evidence type="ECO:0000259" key="3">
    <source>
        <dbReference type="Pfam" id="PF00144"/>
    </source>
</evidence>
<reference evidence="5 6" key="1">
    <citation type="submission" date="2016-07" db="EMBL/GenBank/DDBJ databases">
        <title>Pervasive Adenine N6-methylation of Active Genes in Fungi.</title>
        <authorList>
            <consortium name="DOE Joint Genome Institute"/>
            <person name="Mondo S.J."/>
            <person name="Dannebaum R.O."/>
            <person name="Kuo R.C."/>
            <person name="Labutti K."/>
            <person name="Haridas S."/>
            <person name="Kuo A."/>
            <person name="Salamov A."/>
            <person name="Ahrendt S.R."/>
            <person name="Lipzen A."/>
            <person name="Sullivan W."/>
            <person name="Andreopoulos W.B."/>
            <person name="Clum A."/>
            <person name="Lindquist E."/>
            <person name="Daum C."/>
            <person name="Ramamoorthy G.K."/>
            <person name="Gryganskyi A."/>
            <person name="Culley D."/>
            <person name="Magnuson J.K."/>
            <person name="James T.Y."/>
            <person name="O'Malley M.A."/>
            <person name="Stajich J.E."/>
            <person name="Spatafora J.W."/>
            <person name="Visel A."/>
            <person name="Grigoriev I.V."/>
        </authorList>
    </citation>
    <scope>NUCLEOTIDE SEQUENCE [LARGE SCALE GENOMIC DNA]</scope>
    <source>
        <strain evidence="5 6">NRRL 3116</strain>
    </source>
</reference>
<comment type="similarity">
    <text evidence="1">Belongs to the peptidase S12 family.</text>
</comment>
<dbReference type="Pfam" id="PF11954">
    <property type="entry name" value="DUF3471"/>
    <property type="match status" value="1"/>
</dbReference>
<dbReference type="PANTHER" id="PTHR46825">
    <property type="entry name" value="D-ALANYL-D-ALANINE-CARBOXYPEPTIDASE/ENDOPEPTIDASE AMPH"/>
    <property type="match status" value="1"/>
</dbReference>
<dbReference type="EMBL" id="MCFF01000074">
    <property type="protein sequence ID" value="ORY97081.1"/>
    <property type="molecule type" value="Genomic_DNA"/>
</dbReference>
<comment type="caution">
    <text evidence="5">The sequence shown here is derived from an EMBL/GenBank/DDBJ whole genome shotgun (WGS) entry which is preliminary data.</text>
</comment>
<sequence length="556" mass="61944">MLAIRSRKALVSLFFTVLPLVSLVLDPINAQGTTTEAIDKTVLLNLRAAIQKLNTEAGVPGMSVGVLHKGQVIFAEGFGTRNGKDPFEAETLSPIGSLTKSFTAAAIGEVVAEGKMDWDTTPVSKYLPEFELSDPTLTSELTLVDLLSHRTGLPRHDWAWFMANTTTLELIKNVKHVHINRKLKSKMVYNNFMYGVAGEASSRVAGTTWEKLVDNKIVQRMGLKNTGYNQMQMKRRSDNHAVPMIAASFEDAVQRRFVPAELDQVGIPLAAAGDMFSNVFDMMKWGQTIMNNGELDGKQILNKESVQELLTARTVAKGTRSPPASGQGPALMYGMGWLIGSYKGKNFVSHGGDYMDFSSQLFIFPDDDLVVALLQNSFYSPLLEKVAYHIADEILGLPKTMDWLAEYANTRKQVFEFVASRNRGEGLPPQVKNKGPSHDITDYVGQYNHPLYGDFNVRLNDHSDGQQESTSSLHLQYHLAESKLEHYHYDTFKASFQDSGATVFVLLNYEHDETGKITGIQTNFSDGNILFKKVEQPVHQKKELEALSELHLNQQF</sequence>
<name>A0A1Y2G7Y1_9FUNG</name>
<dbReference type="Gene3D" id="3.40.710.10">
    <property type="entry name" value="DD-peptidase/beta-lactamase superfamily"/>
    <property type="match status" value="1"/>
</dbReference>
<dbReference type="Gene3D" id="2.40.128.600">
    <property type="match status" value="1"/>
</dbReference>
<keyword evidence="6" id="KW-1185">Reference proteome</keyword>
<feature type="chain" id="PRO_5012937624" evidence="2">
    <location>
        <begin position="31"/>
        <end position="556"/>
    </location>
</feature>
<dbReference type="Pfam" id="PF00144">
    <property type="entry name" value="Beta-lactamase"/>
    <property type="match status" value="1"/>
</dbReference>
<dbReference type="InParanoid" id="A0A1Y2G7Y1"/>
<dbReference type="AlphaFoldDB" id="A0A1Y2G7Y1"/>
<evidence type="ECO:0000313" key="5">
    <source>
        <dbReference type="EMBL" id="ORY97081.1"/>
    </source>
</evidence>
<dbReference type="RefSeq" id="XP_021875614.1">
    <property type="nucleotide sequence ID" value="XM_022026050.1"/>
</dbReference>
<dbReference type="InterPro" id="IPR001466">
    <property type="entry name" value="Beta-lactam-related"/>
</dbReference>
<feature type="domain" description="Peptidase S12 Pab87-related C-terminal" evidence="4">
    <location>
        <begin position="431"/>
        <end position="523"/>
    </location>
</feature>
<dbReference type="SUPFAM" id="SSF56601">
    <property type="entry name" value="beta-lactamase/transpeptidase-like"/>
    <property type="match status" value="1"/>
</dbReference>
<keyword evidence="2" id="KW-0732">Signal</keyword>
<dbReference type="InterPro" id="IPR012338">
    <property type="entry name" value="Beta-lactam/transpept-like"/>
</dbReference>
<evidence type="ECO:0000256" key="1">
    <source>
        <dbReference type="ARBA" id="ARBA00038215"/>
    </source>
</evidence>
<dbReference type="GeneID" id="33567893"/>
<dbReference type="InterPro" id="IPR050491">
    <property type="entry name" value="AmpC-like"/>
</dbReference>